<dbReference type="InterPro" id="IPR016161">
    <property type="entry name" value="Ald_DH/histidinol_DH"/>
</dbReference>
<dbReference type="InterPro" id="IPR015590">
    <property type="entry name" value="Aldehyde_DH_dom"/>
</dbReference>
<dbReference type="Proteomes" id="UP001595896">
    <property type="component" value="Unassembled WGS sequence"/>
</dbReference>
<comment type="caution">
    <text evidence="4">The sequence shown here is derived from an EMBL/GenBank/DDBJ whole genome shotgun (WGS) entry which is preliminary data.</text>
</comment>
<dbReference type="SUPFAM" id="SSF53720">
    <property type="entry name" value="ALDH-like"/>
    <property type="match status" value="1"/>
</dbReference>
<gene>
    <name evidence="4" type="ORF">ACFO4L_09670</name>
</gene>
<evidence type="ECO:0000256" key="1">
    <source>
        <dbReference type="ARBA" id="ARBA00009986"/>
    </source>
</evidence>
<dbReference type="EMBL" id="JBHSGK010000010">
    <property type="protein sequence ID" value="MFC4736851.1"/>
    <property type="molecule type" value="Genomic_DNA"/>
</dbReference>
<name>A0ABV9NVC6_9BACI</name>
<evidence type="ECO:0000313" key="4">
    <source>
        <dbReference type="EMBL" id="MFC4736851.1"/>
    </source>
</evidence>
<accession>A0ABV9NVC6</accession>
<dbReference type="RefSeq" id="WP_377909466.1">
    <property type="nucleotide sequence ID" value="NZ_JBHSGK010000010.1"/>
</dbReference>
<dbReference type="InterPro" id="IPR016163">
    <property type="entry name" value="Ald_DH_C"/>
</dbReference>
<dbReference type="PANTHER" id="PTHR42991">
    <property type="entry name" value="ALDEHYDE DEHYDROGENASE"/>
    <property type="match status" value="1"/>
</dbReference>
<dbReference type="InterPro" id="IPR051020">
    <property type="entry name" value="ALDH-related_metabolic_enz"/>
</dbReference>
<comment type="similarity">
    <text evidence="1">Belongs to the aldehyde dehydrogenase family.</text>
</comment>
<reference evidence="5" key="1">
    <citation type="journal article" date="2019" name="Int. J. Syst. Evol. Microbiol.">
        <title>The Global Catalogue of Microorganisms (GCM) 10K type strain sequencing project: providing services to taxonomists for standard genome sequencing and annotation.</title>
        <authorList>
            <consortium name="The Broad Institute Genomics Platform"/>
            <consortium name="The Broad Institute Genome Sequencing Center for Infectious Disease"/>
            <person name="Wu L."/>
            <person name="Ma J."/>
        </authorList>
    </citation>
    <scope>NUCLEOTIDE SEQUENCE [LARGE SCALE GENOMIC DNA]</scope>
    <source>
        <strain evidence="5">JCM 12165</strain>
    </source>
</reference>
<evidence type="ECO:0000313" key="5">
    <source>
        <dbReference type="Proteomes" id="UP001595896"/>
    </source>
</evidence>
<evidence type="ECO:0000259" key="3">
    <source>
        <dbReference type="Pfam" id="PF00171"/>
    </source>
</evidence>
<dbReference type="Gene3D" id="3.40.605.10">
    <property type="entry name" value="Aldehyde Dehydrogenase, Chain A, domain 1"/>
    <property type="match status" value="1"/>
</dbReference>
<dbReference type="InterPro" id="IPR016162">
    <property type="entry name" value="Ald_DH_N"/>
</dbReference>
<evidence type="ECO:0000256" key="2">
    <source>
        <dbReference type="ARBA" id="ARBA00023002"/>
    </source>
</evidence>
<dbReference type="CDD" id="cd07149">
    <property type="entry name" value="ALDH_y4uC"/>
    <property type="match status" value="1"/>
</dbReference>
<organism evidence="4 5">
    <name type="scientific">Bacillus daqingensis</name>
    <dbReference type="NCBI Taxonomy" id="872396"/>
    <lineage>
        <taxon>Bacteria</taxon>
        <taxon>Bacillati</taxon>
        <taxon>Bacillota</taxon>
        <taxon>Bacilli</taxon>
        <taxon>Bacillales</taxon>
        <taxon>Bacillaceae</taxon>
        <taxon>Bacillus</taxon>
    </lineage>
</organism>
<dbReference type="Pfam" id="PF00171">
    <property type="entry name" value="Aldedh"/>
    <property type="match status" value="1"/>
</dbReference>
<proteinExistence type="inferred from homology"/>
<dbReference type="Gene3D" id="3.40.309.10">
    <property type="entry name" value="Aldehyde Dehydrogenase, Chain A, domain 2"/>
    <property type="match status" value="1"/>
</dbReference>
<sequence length="477" mass="52269">MAVSYETYGQWIDNQYQLSSDRMNVTNKFTDSVIAEVSVATKEEYVKMEESAVQASRHLLSTYERYEILKKAADLLKDRQQQFGEIIAAEVGKSISEATGEAGRAALTLEVSAEEAKRIQGEVVPVESAPGSENRQAFTIKEPVGVIGAITPFNVPLNLVCHKLGPALASGNAVILKPAEVTPLSALKLAELLKEAGLPEGWLHVITGKGKEIGTWMTESERIQMITFTGSPSVGLWLKQRAGHKKVSLELGNNSAVIVHKDADIKKAAEQVAQKSFNNAGQVCISVQRVFVHKEIKASFLKEVKHYTEALVTGDPFEKETQVGPMISKEALKRVQQWITEAVDLGAQVLTGNETDGNLLKPTVLVDPPQHAKVCQEEVFGPVVSILEYETEEEAIDFVNQSKYGLQAGLFTNDLTFIMRAAKEIKVGGLIINDTSGYRVDHMPYGGLKESGEGKEGPKYAMQEMMNERLIVLQPAE</sequence>
<feature type="domain" description="Aldehyde dehydrogenase" evidence="3">
    <location>
        <begin position="20"/>
        <end position="469"/>
    </location>
</feature>
<keyword evidence="5" id="KW-1185">Reference proteome</keyword>
<dbReference type="PANTHER" id="PTHR42991:SF1">
    <property type="entry name" value="ALDEHYDE DEHYDROGENASE"/>
    <property type="match status" value="1"/>
</dbReference>
<protein>
    <submittedName>
        <fullName evidence="4">Aldehyde dehydrogenase family protein</fullName>
    </submittedName>
</protein>
<keyword evidence="2" id="KW-0560">Oxidoreductase</keyword>